<comment type="caution">
    <text evidence="7">The sequence shown here is derived from an EMBL/GenBank/DDBJ whole genome shotgun (WGS) entry which is preliminary data.</text>
</comment>
<protein>
    <recommendedName>
        <fullName evidence="1">DNA (cytosine-5-)-methyltransferase</fullName>
        <ecNumber evidence="1">2.1.1.37</ecNumber>
    </recommendedName>
</protein>
<keyword evidence="5" id="KW-0680">Restriction system</keyword>
<evidence type="ECO:0000256" key="5">
    <source>
        <dbReference type="ARBA" id="ARBA00022747"/>
    </source>
</evidence>
<proteinExistence type="predicted"/>
<dbReference type="EMBL" id="PTRA01000001">
    <property type="protein sequence ID" value="PQA59830.1"/>
    <property type="molecule type" value="Genomic_DNA"/>
</dbReference>
<dbReference type="RefSeq" id="WP_104711612.1">
    <property type="nucleotide sequence ID" value="NZ_PTRA01000001.1"/>
</dbReference>
<dbReference type="GO" id="GO:0032259">
    <property type="term" value="P:methylation"/>
    <property type="evidence" value="ECO:0007669"/>
    <property type="project" value="UniProtKB-KW"/>
</dbReference>
<dbReference type="PANTHER" id="PTHR10629:SF52">
    <property type="entry name" value="DNA (CYTOSINE-5)-METHYLTRANSFERASE 1"/>
    <property type="match status" value="1"/>
</dbReference>
<evidence type="ECO:0000313" key="7">
    <source>
        <dbReference type="EMBL" id="PQA59830.1"/>
    </source>
</evidence>
<reference evidence="8" key="1">
    <citation type="submission" date="2018-02" db="EMBL/GenBank/DDBJ databases">
        <title>Genome sequencing of Solimonas sp. HR-BB.</title>
        <authorList>
            <person name="Lee Y."/>
            <person name="Jeon C.O."/>
        </authorList>
    </citation>
    <scope>NUCLEOTIDE SEQUENCE [LARGE SCALE GENOMIC DNA]</scope>
    <source>
        <strain evidence="8">HR-U</strain>
    </source>
</reference>
<dbReference type="PANTHER" id="PTHR10629">
    <property type="entry name" value="CYTOSINE-SPECIFIC METHYLTRANSFERASE"/>
    <property type="match status" value="1"/>
</dbReference>
<evidence type="ECO:0000256" key="6">
    <source>
        <dbReference type="ARBA" id="ARBA00047422"/>
    </source>
</evidence>
<name>A0A2S7IQG3_9BACT</name>
<dbReference type="EC" id="2.1.1.37" evidence="1"/>
<gene>
    <name evidence="7" type="ORF">C5O19_09470</name>
</gene>
<comment type="catalytic activity">
    <reaction evidence="6">
        <text>a 2'-deoxycytidine in DNA + S-adenosyl-L-methionine = a 5-methyl-2'-deoxycytidine in DNA + S-adenosyl-L-homocysteine + H(+)</text>
        <dbReference type="Rhea" id="RHEA:13681"/>
        <dbReference type="Rhea" id="RHEA-COMP:11369"/>
        <dbReference type="Rhea" id="RHEA-COMP:11370"/>
        <dbReference type="ChEBI" id="CHEBI:15378"/>
        <dbReference type="ChEBI" id="CHEBI:57856"/>
        <dbReference type="ChEBI" id="CHEBI:59789"/>
        <dbReference type="ChEBI" id="CHEBI:85452"/>
        <dbReference type="ChEBI" id="CHEBI:85454"/>
        <dbReference type="EC" id="2.1.1.37"/>
    </reaction>
</comment>
<sequence>MSNRKLPKPPIVPEEVEYYYVDGFCGAGGVTEGVENATNENGNRIAVVGVGINHDNGAIESHARNHPETTHFIEDIRDSSLPERVLAVIKEGRKLYPNAKIVFQASLECTNFSNAKGGKPRDPDSRMLADFMEMYLIVIMPDYFTIENVREFMSWGPLDENGKPVSRKKGSDYVRWYQSIEAMGYRYDARLCNVADYGANTSRTRLFGIFAKGNLPIAWPEPTHAKDPSKVGMFGKQLEKWRPIRECLQLEDKGRTIFRNPPLSDKTYERIFEGLIRHVGGGRREFLTKYFSGPGMTFSADQPAASITTVDHQALVSVLPFMTQVFGANSKGHNTYPSDRPARTITTQDGHAMVTPEPFAMTYNSGSPENRVKSMDEPAQTLMTENTIALVS</sequence>
<dbReference type="OrthoDB" id="32195at2"/>
<dbReference type="Pfam" id="PF00145">
    <property type="entry name" value="DNA_methylase"/>
    <property type="match status" value="1"/>
</dbReference>
<keyword evidence="8" id="KW-1185">Reference proteome</keyword>
<dbReference type="InterPro" id="IPR050390">
    <property type="entry name" value="C5-Methyltransferase"/>
</dbReference>
<evidence type="ECO:0000313" key="8">
    <source>
        <dbReference type="Proteomes" id="UP000239590"/>
    </source>
</evidence>
<dbReference type="Proteomes" id="UP000239590">
    <property type="component" value="Unassembled WGS sequence"/>
</dbReference>
<dbReference type="PRINTS" id="PR00105">
    <property type="entry name" value="C5METTRFRASE"/>
</dbReference>
<dbReference type="GO" id="GO:0003677">
    <property type="term" value="F:DNA binding"/>
    <property type="evidence" value="ECO:0007669"/>
    <property type="project" value="TreeGrafter"/>
</dbReference>
<keyword evidence="2 7" id="KW-0489">Methyltransferase</keyword>
<accession>A0A2S7IQG3</accession>
<dbReference type="SUPFAM" id="SSF53335">
    <property type="entry name" value="S-adenosyl-L-methionine-dependent methyltransferases"/>
    <property type="match status" value="1"/>
</dbReference>
<dbReference type="AlphaFoldDB" id="A0A2S7IQG3"/>
<dbReference type="GO" id="GO:0009307">
    <property type="term" value="P:DNA restriction-modification system"/>
    <property type="evidence" value="ECO:0007669"/>
    <property type="project" value="UniProtKB-KW"/>
</dbReference>
<organism evidence="7 8">
    <name type="scientific">Siphonobacter curvatus</name>
    <dbReference type="NCBI Taxonomy" id="2094562"/>
    <lineage>
        <taxon>Bacteria</taxon>
        <taxon>Pseudomonadati</taxon>
        <taxon>Bacteroidota</taxon>
        <taxon>Cytophagia</taxon>
        <taxon>Cytophagales</taxon>
        <taxon>Cytophagaceae</taxon>
        <taxon>Siphonobacter</taxon>
    </lineage>
</organism>
<evidence type="ECO:0000256" key="4">
    <source>
        <dbReference type="ARBA" id="ARBA00022691"/>
    </source>
</evidence>
<dbReference type="GO" id="GO:0044027">
    <property type="term" value="P:negative regulation of gene expression via chromosomal CpG island methylation"/>
    <property type="evidence" value="ECO:0007669"/>
    <property type="project" value="TreeGrafter"/>
</dbReference>
<keyword evidence="3 7" id="KW-0808">Transferase</keyword>
<evidence type="ECO:0000256" key="3">
    <source>
        <dbReference type="ARBA" id="ARBA00022679"/>
    </source>
</evidence>
<dbReference type="Gene3D" id="3.40.50.150">
    <property type="entry name" value="Vaccinia Virus protein VP39"/>
    <property type="match status" value="1"/>
</dbReference>
<dbReference type="InterPro" id="IPR029063">
    <property type="entry name" value="SAM-dependent_MTases_sf"/>
</dbReference>
<evidence type="ECO:0000256" key="2">
    <source>
        <dbReference type="ARBA" id="ARBA00022603"/>
    </source>
</evidence>
<dbReference type="InterPro" id="IPR001525">
    <property type="entry name" value="C5_MeTfrase"/>
</dbReference>
<evidence type="ECO:0000256" key="1">
    <source>
        <dbReference type="ARBA" id="ARBA00011975"/>
    </source>
</evidence>
<keyword evidence="4" id="KW-0949">S-adenosyl-L-methionine</keyword>
<dbReference type="GO" id="GO:0003886">
    <property type="term" value="F:DNA (cytosine-5-)-methyltransferase activity"/>
    <property type="evidence" value="ECO:0007669"/>
    <property type="project" value="UniProtKB-EC"/>
</dbReference>